<keyword evidence="3" id="KW-1185">Reference proteome</keyword>
<protein>
    <submittedName>
        <fullName evidence="2">IPT/TIG domain-containing protein</fullName>
    </submittedName>
</protein>
<sequence length="272" mass="30218">MSITKIHPNQLKDIPSYPEPYVTSLSETSSIPDLTKDITVYGDYFTPNMTVNILDNTVSDFRFISSKEISFKVRSGNQEGAFNIILNNGRILTLTNYWVVSLGEVLVPQVDDWTNLINNPILSIGGIKKDIENSLVSADWVNIDANQDFSIYGKLEDFTLGGSTATSGNVTQIQLLNADTLNEVSRMVWRFNSSFTFKQIRSYLADGSSSGDGDGGDIFNDVGRLSRIGESWIFYVNDIQEHIYNSAGYTGALLVRVSAYNSGLKQIKLIKH</sequence>
<gene>
    <name evidence="2" type="ORF">ACFOS1_07265</name>
</gene>
<reference evidence="3" key="1">
    <citation type="journal article" date="2019" name="Int. J. Syst. Evol. Microbiol.">
        <title>The Global Catalogue of Microorganisms (GCM) 10K type strain sequencing project: providing services to taxonomists for standard genome sequencing and annotation.</title>
        <authorList>
            <consortium name="The Broad Institute Genomics Platform"/>
            <consortium name="The Broad Institute Genome Sequencing Center for Infectious Disease"/>
            <person name="Wu L."/>
            <person name="Ma J."/>
        </authorList>
    </citation>
    <scope>NUCLEOTIDE SEQUENCE [LARGE SCALE GENOMIC DNA]</scope>
    <source>
        <strain evidence="3">CECT 9128</strain>
    </source>
</reference>
<dbReference type="Proteomes" id="UP001595793">
    <property type="component" value="Unassembled WGS sequence"/>
</dbReference>
<comment type="caution">
    <text evidence="2">The sequence shown here is derived from an EMBL/GenBank/DDBJ whole genome shotgun (WGS) entry which is preliminary data.</text>
</comment>
<dbReference type="InterPro" id="IPR002909">
    <property type="entry name" value="IPT_dom"/>
</dbReference>
<evidence type="ECO:0000313" key="2">
    <source>
        <dbReference type="EMBL" id="MFC4027198.1"/>
    </source>
</evidence>
<accession>A0ABV8H569</accession>
<dbReference type="RefSeq" id="WP_290234738.1">
    <property type="nucleotide sequence ID" value="NZ_JAUFPZ010000002.1"/>
</dbReference>
<dbReference type="Gene3D" id="2.60.40.10">
    <property type="entry name" value="Immunoglobulins"/>
    <property type="match status" value="1"/>
</dbReference>
<evidence type="ECO:0000259" key="1">
    <source>
        <dbReference type="Pfam" id="PF01833"/>
    </source>
</evidence>
<dbReference type="Pfam" id="PF01833">
    <property type="entry name" value="TIG"/>
    <property type="match status" value="1"/>
</dbReference>
<organism evidence="2 3">
    <name type="scientific">Zunongwangia endophytica</name>
    <dbReference type="NCBI Taxonomy" id="1808945"/>
    <lineage>
        <taxon>Bacteria</taxon>
        <taxon>Pseudomonadati</taxon>
        <taxon>Bacteroidota</taxon>
        <taxon>Flavobacteriia</taxon>
        <taxon>Flavobacteriales</taxon>
        <taxon>Flavobacteriaceae</taxon>
        <taxon>Zunongwangia</taxon>
    </lineage>
</organism>
<feature type="domain" description="IPT/TIG" evidence="1">
    <location>
        <begin position="20"/>
        <end position="90"/>
    </location>
</feature>
<evidence type="ECO:0000313" key="3">
    <source>
        <dbReference type="Proteomes" id="UP001595793"/>
    </source>
</evidence>
<name>A0ABV8H569_9FLAO</name>
<dbReference type="EMBL" id="JBHSAS010000006">
    <property type="protein sequence ID" value="MFC4027198.1"/>
    <property type="molecule type" value="Genomic_DNA"/>
</dbReference>
<dbReference type="InterPro" id="IPR013783">
    <property type="entry name" value="Ig-like_fold"/>
</dbReference>
<proteinExistence type="predicted"/>